<evidence type="ECO:0000256" key="4">
    <source>
        <dbReference type="ARBA" id="ARBA00023004"/>
    </source>
</evidence>
<name>A0A7G9WBH6_ALKCA</name>
<dbReference type="InterPro" id="IPR006638">
    <property type="entry name" value="Elp3/MiaA/NifB-like_rSAM"/>
</dbReference>
<keyword evidence="2 6" id="KW-0949">S-adenosyl-L-methionine</keyword>
<evidence type="ECO:0000256" key="6">
    <source>
        <dbReference type="HAMAP-Rule" id="MF_01251"/>
    </source>
</evidence>
<accession>A0A7G9WBH6</accession>
<dbReference type="InterPro" id="IPR023404">
    <property type="entry name" value="rSAM_horseshoe"/>
</dbReference>
<keyword evidence="3 6" id="KW-0479">Metal-binding</keyword>
<proteinExistence type="inferred from homology"/>
<dbReference type="SFLD" id="SFLDG01069">
    <property type="entry name" value="UPF0313"/>
    <property type="match status" value="1"/>
</dbReference>
<keyword evidence="5 6" id="KW-0411">Iron-sulfur</keyword>
<organism evidence="9 10">
    <name type="scientific">Alkalicella caledoniensis</name>
    <dbReference type="NCBI Taxonomy" id="2731377"/>
    <lineage>
        <taxon>Bacteria</taxon>
        <taxon>Bacillati</taxon>
        <taxon>Bacillota</taxon>
        <taxon>Clostridia</taxon>
        <taxon>Eubacteriales</taxon>
        <taxon>Proteinivoracaceae</taxon>
        <taxon>Alkalicella</taxon>
    </lineage>
</organism>
<dbReference type="Pfam" id="PF11842">
    <property type="entry name" value="DUF3362"/>
    <property type="match status" value="1"/>
</dbReference>
<dbReference type="NCBIfam" id="TIGR03904">
    <property type="entry name" value="SAM_YgiQ"/>
    <property type="match status" value="1"/>
</dbReference>
<dbReference type="GO" id="GO:0005506">
    <property type="term" value="F:iron ion binding"/>
    <property type="evidence" value="ECO:0007669"/>
    <property type="project" value="UniProtKB-UniRule"/>
</dbReference>
<feature type="region of interest" description="Disordered" evidence="7">
    <location>
        <begin position="599"/>
        <end position="657"/>
    </location>
</feature>
<evidence type="ECO:0000259" key="8">
    <source>
        <dbReference type="PROSITE" id="PS51918"/>
    </source>
</evidence>
<keyword evidence="10" id="KW-1185">Reference proteome</keyword>
<keyword evidence="1 6" id="KW-0004">4Fe-4S</keyword>
<dbReference type="GO" id="GO:0003824">
    <property type="term" value="F:catalytic activity"/>
    <property type="evidence" value="ECO:0007669"/>
    <property type="project" value="InterPro"/>
</dbReference>
<feature type="compositionally biased region" description="Basic and acidic residues" evidence="7">
    <location>
        <begin position="615"/>
        <end position="626"/>
    </location>
</feature>
<dbReference type="KEGG" id="acae:HYG86_15315"/>
<dbReference type="InterPro" id="IPR022946">
    <property type="entry name" value="UPF0313"/>
</dbReference>
<dbReference type="GO" id="GO:0051539">
    <property type="term" value="F:4 iron, 4 sulfur cluster binding"/>
    <property type="evidence" value="ECO:0007669"/>
    <property type="project" value="UniProtKB-KW"/>
</dbReference>
<feature type="binding site" evidence="6">
    <location>
        <position position="317"/>
    </location>
    <ligand>
        <name>[4Fe-4S] cluster</name>
        <dbReference type="ChEBI" id="CHEBI:49883"/>
        <note>4Fe-4S-S-AdoMet</note>
    </ligand>
</feature>
<dbReference type="Pfam" id="PF04055">
    <property type="entry name" value="Radical_SAM"/>
    <property type="match status" value="1"/>
</dbReference>
<comment type="similarity">
    <text evidence="6">Belongs to the UPF0313 family.</text>
</comment>
<dbReference type="InterPro" id="IPR024560">
    <property type="entry name" value="UPF0313_C"/>
</dbReference>
<evidence type="ECO:0000313" key="9">
    <source>
        <dbReference type="EMBL" id="QNO16038.1"/>
    </source>
</evidence>
<dbReference type="Pfam" id="PF08497">
    <property type="entry name" value="Radical_SAM_N"/>
    <property type="match status" value="1"/>
</dbReference>
<evidence type="ECO:0000256" key="1">
    <source>
        <dbReference type="ARBA" id="ARBA00022485"/>
    </source>
</evidence>
<dbReference type="InterPro" id="IPR007197">
    <property type="entry name" value="rSAM"/>
</dbReference>
<dbReference type="PROSITE" id="PS51918">
    <property type="entry name" value="RADICAL_SAM"/>
    <property type="match status" value="1"/>
</dbReference>
<dbReference type="PANTHER" id="PTHR32331">
    <property type="entry name" value="UPF0313 PROTEIN YGIQ"/>
    <property type="match status" value="1"/>
</dbReference>
<reference evidence="9 10" key="1">
    <citation type="submission" date="2020-07" db="EMBL/GenBank/DDBJ databases">
        <title>Alkalicella. sp. LB2 genome.</title>
        <authorList>
            <person name="Postec A."/>
            <person name="Quemeneur M."/>
        </authorList>
    </citation>
    <scope>NUCLEOTIDE SEQUENCE [LARGE SCALE GENOMIC DNA]</scope>
    <source>
        <strain evidence="9 10">LB2</strain>
    </source>
</reference>
<dbReference type="SUPFAM" id="SSF102114">
    <property type="entry name" value="Radical SAM enzymes"/>
    <property type="match status" value="1"/>
</dbReference>
<dbReference type="EMBL" id="CP058559">
    <property type="protein sequence ID" value="QNO16038.1"/>
    <property type="molecule type" value="Genomic_DNA"/>
</dbReference>
<evidence type="ECO:0000256" key="5">
    <source>
        <dbReference type="ARBA" id="ARBA00023014"/>
    </source>
</evidence>
<evidence type="ECO:0000256" key="2">
    <source>
        <dbReference type="ARBA" id="ARBA00022691"/>
    </source>
</evidence>
<dbReference type="Proteomes" id="UP000516160">
    <property type="component" value="Chromosome"/>
</dbReference>
<evidence type="ECO:0000313" key="10">
    <source>
        <dbReference type="Proteomes" id="UP000516160"/>
    </source>
</evidence>
<feature type="domain" description="Radical SAM core" evidence="8">
    <location>
        <begin position="296"/>
        <end position="567"/>
    </location>
</feature>
<dbReference type="Gene3D" id="3.80.30.20">
    <property type="entry name" value="tm_1862 like domain"/>
    <property type="match status" value="1"/>
</dbReference>
<dbReference type="AlphaFoldDB" id="A0A7G9WBH6"/>
<protein>
    <submittedName>
        <fullName evidence="9">YgiQ family radical SAM protein</fullName>
    </submittedName>
</protein>
<dbReference type="InterPro" id="IPR058240">
    <property type="entry name" value="rSAM_sf"/>
</dbReference>
<feature type="compositionally biased region" description="Basic residues" evidence="7">
    <location>
        <begin position="647"/>
        <end position="657"/>
    </location>
</feature>
<dbReference type="HAMAP" id="MF_01251">
    <property type="entry name" value="UPF0313"/>
    <property type="match status" value="1"/>
</dbReference>
<dbReference type="RefSeq" id="WP_213166435.1">
    <property type="nucleotide sequence ID" value="NZ_CP058559.1"/>
</dbReference>
<dbReference type="SFLD" id="SFLDS00029">
    <property type="entry name" value="Radical_SAM"/>
    <property type="match status" value="1"/>
</dbReference>
<evidence type="ECO:0000256" key="7">
    <source>
        <dbReference type="SAM" id="MobiDB-lite"/>
    </source>
</evidence>
<sequence length="657" mass="74849">MNNEFLPITRLDMQNRNWDTLDFVIISGDAYVDHPSFGTAIIGRVLESKGFKVGIIPQPDWNNIEDFRKLGKPDIAFLVTSGNIDSMVNHYTVAKKRRKTDQYSPGGKGNLRPDRATTVYSQKAREAYNDVPIIIGGVEGSLRRLSHYDYWDDKVRRSILLDSKADLLVYGMAETQIIEIAEALQSGLPMDQITFIKGTAYRSSDISHVVDFVMLPSYEKISKSKEDYCKHFMIQHKNTDSITAKPLVEPYEKSKTYVVQNTPADPLDTSTLDWVYSLPYTKQFHPIYEKDGGIPALTEVKFSLVSSRGCFGGCSFCALNFHQGRAIQPRSSQSIVNEAKQMVWEPDFKGYIHDVGGPTANFRQKACEKQIKHGVCSNKQCLFPNPCKNLNIDHTEYLDLLRELRTLPNVKKVFVRSGIRYDYLVHDQNQEFFKELCEHHVSGQLKVAPEHISPRVLEKMGKPGRDVYEKFVNKYERINNKVGKNQFLVPYLMSSHPGSDLHAAIELAEYLRDIGHNPEQVQDFYPTPGTLSTCMYYTEMDPRTMERVYVPKTAHEKAMQRALMQYRDPNNYELVYEALTKAKRKDLIGFDKKCLIRPRANRSSFTPKPKPKPTGKSDDKKPSGRPKDKRGKGKGSGPSPSPSPVAKNKRQPNKKSR</sequence>
<feature type="binding site" evidence="6">
    <location>
        <position position="314"/>
    </location>
    <ligand>
        <name>[4Fe-4S] cluster</name>
        <dbReference type="ChEBI" id="CHEBI:49883"/>
        <note>4Fe-4S-S-AdoMet</note>
    </ligand>
</feature>
<dbReference type="PANTHER" id="PTHR32331:SF0">
    <property type="entry name" value="UPF0313 PROTEIN YGIQ"/>
    <property type="match status" value="1"/>
</dbReference>
<dbReference type="SFLD" id="SFLDG01082">
    <property type="entry name" value="B12-binding_domain_containing"/>
    <property type="match status" value="1"/>
</dbReference>
<comment type="cofactor">
    <cofactor evidence="6">
        <name>[4Fe-4S] cluster</name>
        <dbReference type="ChEBI" id="CHEBI:49883"/>
    </cofactor>
    <text evidence="6">Binds 1 [4Fe-4S] cluster. The cluster is coordinated with 3 cysteines and an exchangeable S-adenosyl-L-methionine.</text>
</comment>
<gene>
    <name evidence="9" type="ORF">HYG86_15315</name>
</gene>
<keyword evidence="4 6" id="KW-0408">Iron</keyword>
<dbReference type="InterPro" id="IPR013704">
    <property type="entry name" value="UPF0313_N"/>
</dbReference>
<dbReference type="SMART" id="SM00729">
    <property type="entry name" value="Elp3"/>
    <property type="match status" value="1"/>
</dbReference>
<evidence type="ECO:0000256" key="3">
    <source>
        <dbReference type="ARBA" id="ARBA00022723"/>
    </source>
</evidence>
<feature type="binding site" evidence="6">
    <location>
        <position position="310"/>
    </location>
    <ligand>
        <name>[4Fe-4S] cluster</name>
        <dbReference type="ChEBI" id="CHEBI:49883"/>
        <note>4Fe-4S-S-AdoMet</note>
    </ligand>
</feature>